<evidence type="ECO:0000256" key="3">
    <source>
        <dbReference type="PROSITE-ProRule" id="PRU00339"/>
    </source>
</evidence>
<dbReference type="PROSITE" id="PS50005">
    <property type="entry name" value="TPR"/>
    <property type="match status" value="2"/>
</dbReference>
<evidence type="ECO:0000256" key="1">
    <source>
        <dbReference type="ARBA" id="ARBA00022737"/>
    </source>
</evidence>
<organism evidence="5 6">
    <name type="scientific">Pythium oligandrum</name>
    <name type="common">Mycoparasitic fungus</name>
    <dbReference type="NCBI Taxonomy" id="41045"/>
    <lineage>
        <taxon>Eukaryota</taxon>
        <taxon>Sar</taxon>
        <taxon>Stramenopiles</taxon>
        <taxon>Oomycota</taxon>
        <taxon>Peronosporomycetes</taxon>
        <taxon>Pythiales</taxon>
        <taxon>Pythiaceae</taxon>
        <taxon>Pythium</taxon>
    </lineage>
</organism>
<keyword evidence="1" id="KW-0677">Repeat</keyword>
<feature type="repeat" description="TPR" evidence="3">
    <location>
        <begin position="647"/>
        <end position="680"/>
    </location>
</feature>
<evidence type="ECO:0000313" key="5">
    <source>
        <dbReference type="EMBL" id="TMW60879.1"/>
    </source>
</evidence>
<dbReference type="InterPro" id="IPR019734">
    <property type="entry name" value="TPR_rpt"/>
</dbReference>
<protein>
    <recommendedName>
        <fullName evidence="7">Superkiller protein 3</fullName>
    </recommendedName>
</protein>
<proteinExistence type="predicted"/>
<dbReference type="SUPFAM" id="SSF81901">
    <property type="entry name" value="HCP-like"/>
    <property type="match status" value="2"/>
</dbReference>
<accession>A0A8K1CCJ2</accession>
<dbReference type="EMBL" id="SPLM01000108">
    <property type="protein sequence ID" value="TMW60879.1"/>
    <property type="molecule type" value="Genomic_DNA"/>
</dbReference>
<dbReference type="SUPFAM" id="SSF48452">
    <property type="entry name" value="TPR-like"/>
    <property type="match status" value="2"/>
</dbReference>
<dbReference type="PANTHER" id="PTHR15704:SF7">
    <property type="entry name" value="SUPERKILLER COMPLEX PROTEIN 3"/>
    <property type="match status" value="1"/>
</dbReference>
<dbReference type="GO" id="GO:0006401">
    <property type="term" value="P:RNA catabolic process"/>
    <property type="evidence" value="ECO:0007669"/>
    <property type="project" value="InterPro"/>
</dbReference>
<dbReference type="InterPro" id="IPR039226">
    <property type="entry name" value="Ski3/TTC37"/>
</dbReference>
<evidence type="ECO:0008006" key="7">
    <source>
        <dbReference type="Google" id="ProtNLM"/>
    </source>
</evidence>
<sequence length="1511" mass="164127">MSAALLRQMLEEAGAFLKEAKYDKALDAARRVTQFDASNFQAFMCVGLANYNLKQWEDAETAFRRASDLKPDLPAPWKNLVDVFDASGDAKKKVDVLEKLIAVFQKGNKIKPAQKWIGELATTALSLKFYGKAFDAWYSLVNDKEGSLCVDVTPNDELPSSLVLWLQLLDIVQLPAFNLSDSTANVTMTTLSEQFFAVAQRWNWSESTQETESLRFKTDTVIAMFMRFQLNQVKAAKAGAAKKTELTRLDALTSSLVQWFTTSKLPMEYLLLRSEDQDSPLDESRANALAAQLAASFTKSPLTLVYQGEEALKRNATAEARDLFVEALASSSASSFHESALCVRAHMALATIAMSSRDVEGCLSRLTKAREIVAEKAKTFGCAPPRASIFSEVKAQLLEAQAHNVAGAQERALEAYQRVLESTTDPEAATTACVGAAEVLCATKQASTAQDTLESLQIDLDDAQRALIGVTRAWVSYQLDDLDSALKQFQEHVSKLSTADNPTRARAFKRLAIVYWHVGGTHRSDKQLCFGNLLQAAKLAPQDGEVFSWLGQWYLHVGQDVVRAEKCFLKALTLSPLDEPAGVALSDLYAQQGKTGLNVKLWQDLTAAPESAPTWALLRLAQYLVDTDDEQAVGKLHLVLRNDPLNATYWVAMGHVYRQFGKLVAAQRSYMRAIELGESGWCVLTELARIEGLLNLFEEALTHIQQALEQVEREAVAESIGDVVRTIYAELLFHQAKYLNGEGLYGRAASDLHRAKTLLEAVSEQSIPVLKLVGDVHSFAFYLSPHHFTEPGWIDVLATSRAAYAKIVDQLKDDASSTSRAEAYYDLGVSCWYEARARCSATGVVYNAFARTPKESLDAATEVAELLSQAKSHFRAALEAEPSFGLAWNALGVVLDHPIAKQFAWIRAIQTSNSDVAWANLGLLYLETKETRLNQLARNAFLHLQAVNAHNPTMWIGYGMLYLQEQTAADHIKAREAFQCALEMGFHLDALQGLVLSSLVVDEDKDTASESAPSDETLLFSIKKYLEREPFNAGAWNVLSVLQYRLGLDLQAAQSAQKSLELEESGGVEVNNNVYELSQMWATEKAAELEKAYSGVLQAVKTSGNGAIVGLVLAAEKAYRDGKHSLALSKIQSAVAATEGTSASTRVVVANVALSLAALCVTKQPSEAQSVADACVAVLVDRLTTTSNKQAQADVSALELYHRATNSLASFVSTMRGISGDNSSMSLALASIDIQSEAAFISGVTSRAGDVEGQAVAQALKALMTTSSTKDAMKLVRLDPSSPYAYAVAALGLIKHNFFRQDHEGESKKSVLDGAIRLLKTGLVASQNTSASAFATVLLQYALAFVHSYSGQDEPAKTHAETALAKLGNANLSAADRSLWQARLLALTADSSGAVTAYQDAIKTLAAGSDSSPRVLATLYELGNLLESAKMFDAALLVWKTVGSFSSGADAETLDAPRFMSTLRLAIVLGKKQNTKSAKSFVKTAVKLVSSDEASPAATVARFVENVVTKM</sequence>
<comment type="caution">
    <text evidence="5">The sequence shown here is derived from an EMBL/GenBank/DDBJ whole genome shotgun (WGS) entry which is preliminary data.</text>
</comment>
<feature type="coiled-coil region" evidence="4">
    <location>
        <begin position="446"/>
        <end position="473"/>
    </location>
</feature>
<feature type="repeat" description="TPR" evidence="3">
    <location>
        <begin position="40"/>
        <end position="73"/>
    </location>
</feature>
<evidence type="ECO:0000256" key="4">
    <source>
        <dbReference type="SAM" id="Coils"/>
    </source>
</evidence>
<dbReference type="SMART" id="SM00028">
    <property type="entry name" value="TPR"/>
    <property type="match status" value="11"/>
</dbReference>
<dbReference type="InterPro" id="IPR011990">
    <property type="entry name" value="TPR-like_helical_dom_sf"/>
</dbReference>
<dbReference type="PANTHER" id="PTHR15704">
    <property type="entry name" value="SUPERKILLER 3 PROTEIN-RELATED"/>
    <property type="match status" value="1"/>
</dbReference>
<keyword evidence="6" id="KW-1185">Reference proteome</keyword>
<evidence type="ECO:0000313" key="6">
    <source>
        <dbReference type="Proteomes" id="UP000794436"/>
    </source>
</evidence>
<keyword evidence="2 3" id="KW-0802">TPR repeat</keyword>
<evidence type="ECO:0000256" key="2">
    <source>
        <dbReference type="ARBA" id="ARBA00022803"/>
    </source>
</evidence>
<gene>
    <name evidence="5" type="ORF">Poli38472_000921</name>
</gene>
<dbReference type="Proteomes" id="UP000794436">
    <property type="component" value="Unassembled WGS sequence"/>
</dbReference>
<dbReference type="OrthoDB" id="421075at2759"/>
<dbReference type="Gene3D" id="1.25.40.10">
    <property type="entry name" value="Tetratricopeptide repeat domain"/>
    <property type="match status" value="5"/>
</dbReference>
<name>A0A8K1CCJ2_PYTOL</name>
<reference evidence="5" key="1">
    <citation type="submission" date="2019-03" db="EMBL/GenBank/DDBJ databases">
        <title>Long read genome sequence of the mycoparasitic Pythium oligandrum ATCC 38472 isolated from sugarbeet rhizosphere.</title>
        <authorList>
            <person name="Gaulin E."/>
        </authorList>
    </citation>
    <scope>NUCLEOTIDE SEQUENCE</scope>
    <source>
        <strain evidence="5">ATCC 38472_TT</strain>
    </source>
</reference>
<keyword evidence="4" id="KW-0175">Coiled coil</keyword>
<dbReference type="GO" id="GO:0055087">
    <property type="term" value="C:Ski complex"/>
    <property type="evidence" value="ECO:0007669"/>
    <property type="project" value="InterPro"/>
</dbReference>